<dbReference type="PROSITE" id="PS52016">
    <property type="entry name" value="TONB_DEPENDENT_REC_3"/>
    <property type="match status" value="1"/>
</dbReference>
<gene>
    <name evidence="15" type="ORF">J2X05_002021</name>
</gene>
<evidence type="ECO:0000313" key="16">
    <source>
        <dbReference type="Proteomes" id="UP001253595"/>
    </source>
</evidence>
<dbReference type="EMBL" id="JAVDVX010000003">
    <property type="protein sequence ID" value="MDR7089999.1"/>
    <property type="molecule type" value="Genomic_DNA"/>
</dbReference>
<dbReference type="PANTHER" id="PTHR30069:SF53">
    <property type="entry name" value="COLICIN I RECEPTOR-RELATED"/>
    <property type="match status" value="1"/>
</dbReference>
<dbReference type="RefSeq" id="WP_310071956.1">
    <property type="nucleotide sequence ID" value="NZ_JAVDVX010000003.1"/>
</dbReference>
<keyword evidence="2 10" id="KW-0813">Transport</keyword>
<dbReference type="InterPro" id="IPR036942">
    <property type="entry name" value="Beta-barrel_TonB_sf"/>
</dbReference>
<dbReference type="Gene3D" id="2.40.170.20">
    <property type="entry name" value="TonB-dependent receptor, beta-barrel domain"/>
    <property type="match status" value="1"/>
</dbReference>
<reference evidence="15 16" key="1">
    <citation type="submission" date="2023-07" db="EMBL/GenBank/DDBJ databases">
        <title>Sorghum-associated microbial communities from plants grown in Nebraska, USA.</title>
        <authorList>
            <person name="Schachtman D."/>
        </authorList>
    </citation>
    <scope>NUCLEOTIDE SEQUENCE [LARGE SCALE GENOMIC DNA]</scope>
    <source>
        <strain evidence="15 16">BE190</strain>
    </source>
</reference>
<evidence type="ECO:0000256" key="5">
    <source>
        <dbReference type="ARBA" id="ARBA00022729"/>
    </source>
</evidence>
<accession>A0ABU1UXT2</accession>
<dbReference type="PANTHER" id="PTHR30069">
    <property type="entry name" value="TONB-DEPENDENT OUTER MEMBRANE RECEPTOR"/>
    <property type="match status" value="1"/>
</dbReference>
<evidence type="ECO:0000256" key="1">
    <source>
        <dbReference type="ARBA" id="ARBA00004571"/>
    </source>
</evidence>
<evidence type="ECO:0000256" key="6">
    <source>
        <dbReference type="ARBA" id="ARBA00023065"/>
    </source>
</evidence>
<evidence type="ECO:0000256" key="7">
    <source>
        <dbReference type="ARBA" id="ARBA00023077"/>
    </source>
</evidence>
<keyword evidence="7 11" id="KW-0798">TonB box</keyword>
<keyword evidence="9 10" id="KW-0998">Cell outer membrane</keyword>
<dbReference type="Pfam" id="PF00593">
    <property type="entry name" value="TonB_dep_Rec_b-barrel"/>
    <property type="match status" value="1"/>
</dbReference>
<comment type="subcellular location">
    <subcellularLocation>
        <location evidence="1 10">Cell outer membrane</location>
        <topology evidence="1 10">Multi-pass membrane protein</topology>
    </subcellularLocation>
</comment>
<feature type="chain" id="PRO_5045606889" evidence="12">
    <location>
        <begin position="28"/>
        <end position="677"/>
    </location>
</feature>
<dbReference type="InterPro" id="IPR037066">
    <property type="entry name" value="Plug_dom_sf"/>
</dbReference>
<evidence type="ECO:0000259" key="13">
    <source>
        <dbReference type="Pfam" id="PF00593"/>
    </source>
</evidence>
<organism evidence="15 16">
    <name type="scientific">Cellvibrio fibrivorans</name>
    <dbReference type="NCBI Taxonomy" id="126350"/>
    <lineage>
        <taxon>Bacteria</taxon>
        <taxon>Pseudomonadati</taxon>
        <taxon>Pseudomonadota</taxon>
        <taxon>Gammaproteobacteria</taxon>
        <taxon>Cellvibrionales</taxon>
        <taxon>Cellvibrionaceae</taxon>
        <taxon>Cellvibrio</taxon>
    </lineage>
</organism>
<keyword evidence="15" id="KW-0675">Receptor</keyword>
<evidence type="ECO:0000259" key="14">
    <source>
        <dbReference type="Pfam" id="PF07715"/>
    </source>
</evidence>
<evidence type="ECO:0000256" key="8">
    <source>
        <dbReference type="ARBA" id="ARBA00023136"/>
    </source>
</evidence>
<keyword evidence="3 10" id="KW-1134">Transmembrane beta strand</keyword>
<evidence type="ECO:0000256" key="4">
    <source>
        <dbReference type="ARBA" id="ARBA00022692"/>
    </source>
</evidence>
<evidence type="ECO:0000256" key="10">
    <source>
        <dbReference type="PROSITE-ProRule" id="PRU01360"/>
    </source>
</evidence>
<dbReference type="InterPro" id="IPR039426">
    <property type="entry name" value="TonB-dep_rcpt-like"/>
</dbReference>
<dbReference type="InterPro" id="IPR012910">
    <property type="entry name" value="Plug_dom"/>
</dbReference>
<dbReference type="Gene3D" id="2.170.130.10">
    <property type="entry name" value="TonB-dependent receptor, plug domain"/>
    <property type="match status" value="1"/>
</dbReference>
<proteinExistence type="inferred from homology"/>
<dbReference type="SUPFAM" id="SSF56935">
    <property type="entry name" value="Porins"/>
    <property type="match status" value="1"/>
</dbReference>
<evidence type="ECO:0000256" key="2">
    <source>
        <dbReference type="ARBA" id="ARBA00022448"/>
    </source>
</evidence>
<protein>
    <submittedName>
        <fullName evidence="15">Iron complex outermembrane receptor protein</fullName>
    </submittedName>
</protein>
<keyword evidence="16" id="KW-1185">Reference proteome</keyword>
<keyword evidence="5 12" id="KW-0732">Signal</keyword>
<feature type="domain" description="TonB-dependent receptor-like beta-barrel" evidence="13">
    <location>
        <begin position="248"/>
        <end position="644"/>
    </location>
</feature>
<feature type="signal peptide" evidence="12">
    <location>
        <begin position="1"/>
        <end position="27"/>
    </location>
</feature>
<evidence type="ECO:0000256" key="9">
    <source>
        <dbReference type="ARBA" id="ARBA00023237"/>
    </source>
</evidence>
<sequence>MPIRNSKDLPSIIVLVLLCLLANGSHADEDLAYLDLSLEQLLHVPVTGSTLTEETLKTVPAAVSIFTREQIDRLGMDYLYELLNLVPGFQFNRNASNGLAYTYSARGRRTTQQSLEVMLLIDGKVVNDPRAGSPDITLPLYPLARIERLEVIRGPGSALYGSSAFTGVINIITRKQQKSLALAYGSQQRRQLEGFWSQSVGGWESDFFIHAYKDNGEQFTLRDSFSGQPITTSDPRQQLAVDLALKQGNTGISLSYNRAETEDFYQSENTANGFNANERELWHIAFDQSFKWLPDTQSQVVLSYQQFSYDFKLYVTAPGFLANYSNPPSAEPFWGDAGLAGESWRFTFSNDWAIDDQSSAQWGVQWAQHEETRASARGNFDLIQLSHGQFPIAFYGDEGKVFPIGTEASQSNVGFFVQYLRDLRESTRLTLGGRYDDFTELAGRFSPRLGLVEQLNQTYSLKLLYGEAFRAPTLAEIGLINNPLLFGNPDLNHEIVKTWDLILMGNWKATNLSVGVFENRYEHPIETVFVGAARTYRNGPEEKSQGVEVELAQELSTHWSLRSTYTYMDLPASAFREAARTGSFEINYAAEKWNWNLLGFYQDERQTPITPTSEQTLDDFWMLNTQWRYQFSAGYELKLQVKNITNEEAATPAQSLGKLDGIPNRGRELSAEVEWRF</sequence>
<keyword evidence="8 10" id="KW-0472">Membrane</keyword>
<comment type="caution">
    <text evidence="15">The sequence shown here is derived from an EMBL/GenBank/DDBJ whole genome shotgun (WGS) entry which is preliminary data.</text>
</comment>
<feature type="domain" description="TonB-dependent receptor plug" evidence="14">
    <location>
        <begin position="56"/>
        <end position="168"/>
    </location>
</feature>
<name>A0ABU1UXT2_9GAMM</name>
<dbReference type="CDD" id="cd01347">
    <property type="entry name" value="ligand_gated_channel"/>
    <property type="match status" value="1"/>
</dbReference>
<comment type="similarity">
    <text evidence="10 11">Belongs to the TonB-dependent receptor family.</text>
</comment>
<keyword evidence="4 10" id="KW-0812">Transmembrane</keyword>
<dbReference type="Pfam" id="PF07715">
    <property type="entry name" value="Plug"/>
    <property type="match status" value="1"/>
</dbReference>
<evidence type="ECO:0000256" key="3">
    <source>
        <dbReference type="ARBA" id="ARBA00022452"/>
    </source>
</evidence>
<keyword evidence="6" id="KW-0406">Ion transport</keyword>
<evidence type="ECO:0000313" key="15">
    <source>
        <dbReference type="EMBL" id="MDR7089999.1"/>
    </source>
</evidence>
<dbReference type="Proteomes" id="UP001253595">
    <property type="component" value="Unassembled WGS sequence"/>
</dbReference>
<evidence type="ECO:0000256" key="11">
    <source>
        <dbReference type="RuleBase" id="RU003357"/>
    </source>
</evidence>
<dbReference type="InterPro" id="IPR000531">
    <property type="entry name" value="Beta-barrel_TonB"/>
</dbReference>
<evidence type="ECO:0000256" key="12">
    <source>
        <dbReference type="SAM" id="SignalP"/>
    </source>
</evidence>